<dbReference type="EMBL" id="JBHSJJ010000003">
    <property type="protein sequence ID" value="MFC4871134.1"/>
    <property type="molecule type" value="Genomic_DNA"/>
</dbReference>
<dbReference type="Proteomes" id="UP001595818">
    <property type="component" value="Unassembled WGS sequence"/>
</dbReference>
<sequence length="1161" mass="131325">MRLSDIWSKSALYAYPFLVLFLISLPTSAKNDPAEEFDEILIYVQLSKFGGTELPAAIRDTQLYLSFTDLFDYLMIKYEIAEDNNIKGFIRNEEDTYHLNLSDLVLSYKNQLIDLSQEALIQEDGFIYLNSSYFGEVFGLHCTFNFRDLSVLLETDIDLPVIKVMRQEMIRKNLNKLNKVIDPDTIISPQRSVFKLTSLDYDLALNRQYTNGRGEQAGQIHVFNQNRAFIGLGGELAGGEFSGQIRHFQGTPLRHVNLHYQWRHVNNDNKGLRQVTLGRLIPNAASTIFSPVSGVQVTNASTLLRKSFGTYRIENHTEPDWTVELYVNNVLIDFTTADAAGFYSFDVPLNYGNTTIQLRFYGLHGEEHFTDQQINIPFNLVRAKEFIYNVSGGYVDDGVGNYFSRIDVNYGLTNFATIGGGMEYFTAITSQPFMPFVNSSLKVWDGFLVSGEFMPGVRTKGSLNYRVPSGASLDMKYTKLEKNQQAIIFNYLEERKASLSIPFHNGKTSIFNRLSVTQTVFEFSTFTNAQWMISSRILGIPTNISAIANIFNGNIFTYSTFSQTYRLPKRISLMPQVQYNYNQNMVSNALIRIEKPISKQFHLNAFYQHNAMSKNNIFGIGFRYDLGFANGNTTTRASSKDLVLSQLLRGSILFDHNTHHFEFNNQVNVGKAAMTILPFLDVNGNGIRDEDEPLVHGLKVKIRGGSMKIDKKSGAIRVFNLIPYETYIIEVDPFSLENIAWRIKDPAIQIKVFPNSFNKVEIPVRVENEVAGTVMVGNSKKTIGGIKIIVYDEQNHPVHTTVSEYDGYFSIMGVAPGSYVLRPDSVQLQKLGYQSTEIPGKFEVKLTEEGEYIDGLDILIEEIIQKRPLGDSETPAKQKPGVHEDEITNADEANAESKKDMDRSTATQKGDATDHLIEERTNTPVPVISHEAPGLKNDRLSLKPPPETLDSAKRELGIVKVITSENALTQPVVADPKSTPADESEGEMAEHAQDNQTVYKIQILATLNKPTSPVTIAALEKPEVRLENGWYKHFYGHFDSYESAQDALQAVKAKGFPDAFVVHFKDGGEDDIHLPGKDTPQPDQVHYKIQVLANRIPLPTNHRYFRDLEDISLEYQNGLYKYTLKTKFTYKEAEKKLKHLRENGFKDAFITKYKGYKRIAP</sequence>
<evidence type="ECO:0008006" key="4">
    <source>
        <dbReference type="Google" id="ProtNLM"/>
    </source>
</evidence>
<dbReference type="RefSeq" id="WP_377062332.1">
    <property type="nucleotide sequence ID" value="NZ_JBHSJJ010000003.1"/>
</dbReference>
<organism evidence="2 3">
    <name type="scientific">Negadavirga shengliensis</name>
    <dbReference type="NCBI Taxonomy" id="1389218"/>
    <lineage>
        <taxon>Bacteria</taxon>
        <taxon>Pseudomonadati</taxon>
        <taxon>Bacteroidota</taxon>
        <taxon>Cytophagia</taxon>
        <taxon>Cytophagales</taxon>
        <taxon>Cyclobacteriaceae</taxon>
        <taxon>Negadavirga</taxon>
    </lineage>
</organism>
<reference evidence="3" key="1">
    <citation type="journal article" date="2019" name="Int. J. Syst. Evol. Microbiol.">
        <title>The Global Catalogue of Microorganisms (GCM) 10K type strain sequencing project: providing services to taxonomists for standard genome sequencing and annotation.</title>
        <authorList>
            <consortium name="The Broad Institute Genomics Platform"/>
            <consortium name="The Broad Institute Genome Sequencing Center for Infectious Disease"/>
            <person name="Wu L."/>
            <person name="Ma J."/>
        </authorList>
    </citation>
    <scope>NUCLEOTIDE SEQUENCE [LARGE SCALE GENOMIC DNA]</scope>
    <source>
        <strain evidence="3">CGMCC 4.7466</strain>
    </source>
</reference>
<keyword evidence="3" id="KW-1185">Reference proteome</keyword>
<comment type="caution">
    <text evidence="2">The sequence shown here is derived from an EMBL/GenBank/DDBJ whole genome shotgun (WGS) entry which is preliminary data.</text>
</comment>
<protein>
    <recommendedName>
        <fullName evidence="4">SPOR domain-containing protein</fullName>
    </recommendedName>
</protein>
<evidence type="ECO:0000256" key="1">
    <source>
        <dbReference type="SAM" id="MobiDB-lite"/>
    </source>
</evidence>
<accession>A0ABV9SY56</accession>
<gene>
    <name evidence="2" type="ORF">ACFPFU_05510</name>
</gene>
<name>A0ABV9SY56_9BACT</name>
<proteinExistence type="predicted"/>
<feature type="region of interest" description="Disordered" evidence="1">
    <location>
        <begin position="869"/>
        <end position="943"/>
    </location>
</feature>
<feature type="compositionally biased region" description="Basic and acidic residues" evidence="1">
    <location>
        <begin position="869"/>
        <end position="886"/>
    </location>
</feature>
<dbReference type="SUPFAM" id="SSF49478">
    <property type="entry name" value="Cna protein B-type domain"/>
    <property type="match status" value="1"/>
</dbReference>
<feature type="compositionally biased region" description="Basic and acidic residues" evidence="1">
    <location>
        <begin position="911"/>
        <end position="921"/>
    </location>
</feature>
<evidence type="ECO:0000313" key="2">
    <source>
        <dbReference type="EMBL" id="MFC4871134.1"/>
    </source>
</evidence>
<evidence type="ECO:0000313" key="3">
    <source>
        <dbReference type="Proteomes" id="UP001595818"/>
    </source>
</evidence>